<dbReference type="InterPro" id="IPR013216">
    <property type="entry name" value="Methyltransf_11"/>
</dbReference>
<organism evidence="2 3">
    <name type="scientific">Ancylomarina salipaludis</name>
    <dbReference type="NCBI Taxonomy" id="2501299"/>
    <lineage>
        <taxon>Bacteria</taxon>
        <taxon>Pseudomonadati</taxon>
        <taxon>Bacteroidota</taxon>
        <taxon>Bacteroidia</taxon>
        <taxon>Marinilabiliales</taxon>
        <taxon>Marinifilaceae</taxon>
        <taxon>Ancylomarina</taxon>
    </lineage>
</organism>
<proteinExistence type="predicted"/>
<dbReference type="Gene3D" id="3.40.50.150">
    <property type="entry name" value="Vaccinia Virus protein VP39"/>
    <property type="match status" value="1"/>
</dbReference>
<dbReference type="RefSeq" id="WP_129255146.1">
    <property type="nucleotide sequence ID" value="NZ_SAXA01000013.1"/>
</dbReference>
<evidence type="ECO:0000313" key="2">
    <source>
        <dbReference type="EMBL" id="RXQ90349.1"/>
    </source>
</evidence>
<dbReference type="EMBL" id="SAXA01000013">
    <property type="protein sequence ID" value="RXQ90349.1"/>
    <property type="molecule type" value="Genomic_DNA"/>
</dbReference>
<keyword evidence="2" id="KW-0489">Methyltransferase</keyword>
<evidence type="ECO:0000313" key="3">
    <source>
        <dbReference type="Proteomes" id="UP000289703"/>
    </source>
</evidence>
<dbReference type="GO" id="GO:0008757">
    <property type="term" value="F:S-adenosylmethionine-dependent methyltransferase activity"/>
    <property type="evidence" value="ECO:0007669"/>
    <property type="project" value="InterPro"/>
</dbReference>
<evidence type="ECO:0000259" key="1">
    <source>
        <dbReference type="Pfam" id="PF08241"/>
    </source>
</evidence>
<dbReference type="InterPro" id="IPR052356">
    <property type="entry name" value="Thiol_S-MT"/>
</dbReference>
<dbReference type="SUPFAM" id="SSF53335">
    <property type="entry name" value="S-adenosyl-L-methionine-dependent methyltransferases"/>
    <property type="match status" value="1"/>
</dbReference>
<keyword evidence="3" id="KW-1185">Reference proteome</keyword>
<accession>A0A4Q1JJ83</accession>
<dbReference type="PANTHER" id="PTHR45036:SF1">
    <property type="entry name" value="METHYLTRANSFERASE LIKE 7A"/>
    <property type="match status" value="1"/>
</dbReference>
<dbReference type="OrthoDB" id="9770553at2"/>
<name>A0A4Q1JJ83_9BACT</name>
<protein>
    <submittedName>
        <fullName evidence="2">Class I SAM-dependent methyltransferase</fullName>
    </submittedName>
</protein>
<dbReference type="GO" id="GO:0032259">
    <property type="term" value="P:methylation"/>
    <property type="evidence" value="ECO:0007669"/>
    <property type="project" value="UniProtKB-KW"/>
</dbReference>
<dbReference type="Proteomes" id="UP000289703">
    <property type="component" value="Unassembled WGS sequence"/>
</dbReference>
<feature type="domain" description="Methyltransferase type 11" evidence="1">
    <location>
        <begin position="46"/>
        <end position="140"/>
    </location>
</feature>
<gene>
    <name evidence="2" type="ORF">EO244_13135</name>
</gene>
<comment type="caution">
    <text evidence="2">The sequence shown here is derived from an EMBL/GenBank/DDBJ whole genome shotgun (WGS) entry which is preliminary data.</text>
</comment>
<dbReference type="AlphaFoldDB" id="A0A4Q1JJ83"/>
<dbReference type="CDD" id="cd02440">
    <property type="entry name" value="AdoMet_MTases"/>
    <property type="match status" value="1"/>
</dbReference>
<dbReference type="PANTHER" id="PTHR45036">
    <property type="entry name" value="METHYLTRANSFERASE LIKE 7B"/>
    <property type="match status" value="1"/>
</dbReference>
<keyword evidence="2" id="KW-0808">Transferase</keyword>
<dbReference type="Pfam" id="PF08241">
    <property type="entry name" value="Methyltransf_11"/>
    <property type="match status" value="1"/>
</dbReference>
<sequence>MENQFKNNAIRGPINSWLLRIISAYMHYKFGEMKRVLFKDHPGTVVEIGPGRGENMRYLRKGTHLIAIEPNVHMHAGLTKTAQKYGINLEIRSLTGEAIDLDDESCEFVVSTLVLCTVEDLEQCLKQVKRILKPSGKFVFIEHVKARDNSVLAMIQNLLHRPWHYCFEGCHTNRDIQPFIESAGFNRLEIESYNLYSVIVPIIPQIRGIAFK</sequence>
<dbReference type="InterPro" id="IPR029063">
    <property type="entry name" value="SAM-dependent_MTases_sf"/>
</dbReference>
<reference evidence="2 3" key="1">
    <citation type="submission" date="2019-01" db="EMBL/GenBank/DDBJ databases">
        <title>Ancylomarina salipaludis sp. nov., isolated from a salt marsh.</title>
        <authorList>
            <person name="Yoon J.-H."/>
        </authorList>
    </citation>
    <scope>NUCLEOTIDE SEQUENCE [LARGE SCALE GENOMIC DNA]</scope>
    <source>
        <strain evidence="2 3">SHSM-M15</strain>
    </source>
</reference>